<evidence type="ECO:0000313" key="3">
    <source>
        <dbReference type="Proteomes" id="UP000823941"/>
    </source>
</evidence>
<reference evidence="2 3" key="1">
    <citation type="submission" date="2021-06" db="EMBL/GenBank/DDBJ databases">
        <title>A haploid diamondback moth (Plutella xylostella L.) genome assembly resolves 31 chromosomes and identifies a diamide resistance mutation.</title>
        <authorList>
            <person name="Ward C.M."/>
            <person name="Perry K.D."/>
            <person name="Baker G."/>
            <person name="Powis K."/>
            <person name="Heckel D.G."/>
            <person name="Baxter S.W."/>
        </authorList>
    </citation>
    <scope>NUCLEOTIDE SEQUENCE [LARGE SCALE GENOMIC DNA]</scope>
    <source>
        <strain evidence="2 3">LV</strain>
        <tissue evidence="2">Single pupa</tissue>
    </source>
</reference>
<dbReference type="EMBL" id="JAHIBW010000003">
    <property type="protein sequence ID" value="KAG7312021.1"/>
    <property type="molecule type" value="Genomic_DNA"/>
</dbReference>
<protein>
    <submittedName>
        <fullName evidence="2">Uncharacterized protein</fullName>
    </submittedName>
</protein>
<dbReference type="Proteomes" id="UP000823941">
    <property type="component" value="Chromosome 3"/>
</dbReference>
<keyword evidence="3" id="KW-1185">Reference proteome</keyword>
<organism evidence="2 3">
    <name type="scientific">Plutella xylostella</name>
    <name type="common">Diamondback moth</name>
    <name type="synonym">Plutella maculipennis</name>
    <dbReference type="NCBI Taxonomy" id="51655"/>
    <lineage>
        <taxon>Eukaryota</taxon>
        <taxon>Metazoa</taxon>
        <taxon>Ecdysozoa</taxon>
        <taxon>Arthropoda</taxon>
        <taxon>Hexapoda</taxon>
        <taxon>Insecta</taxon>
        <taxon>Pterygota</taxon>
        <taxon>Neoptera</taxon>
        <taxon>Endopterygota</taxon>
        <taxon>Lepidoptera</taxon>
        <taxon>Glossata</taxon>
        <taxon>Ditrysia</taxon>
        <taxon>Yponomeutoidea</taxon>
        <taxon>Plutellidae</taxon>
        <taxon>Plutella</taxon>
    </lineage>
</organism>
<sequence>MERERLPTSVLESQRALPEPPRSERDDAHWEAEGADRWSPTVGRWGAEWPS</sequence>
<gene>
    <name evidence="2" type="ORF">JYU34_001460</name>
</gene>
<comment type="caution">
    <text evidence="2">The sequence shown here is derived from an EMBL/GenBank/DDBJ whole genome shotgun (WGS) entry which is preliminary data.</text>
</comment>
<accession>A0ABQ7R3Z1</accession>
<feature type="compositionally biased region" description="Basic and acidic residues" evidence="1">
    <location>
        <begin position="21"/>
        <end position="36"/>
    </location>
</feature>
<evidence type="ECO:0000313" key="2">
    <source>
        <dbReference type="EMBL" id="KAG7312021.1"/>
    </source>
</evidence>
<name>A0ABQ7R3Z1_PLUXY</name>
<proteinExistence type="predicted"/>
<feature type="region of interest" description="Disordered" evidence="1">
    <location>
        <begin position="1"/>
        <end position="51"/>
    </location>
</feature>
<evidence type="ECO:0000256" key="1">
    <source>
        <dbReference type="SAM" id="MobiDB-lite"/>
    </source>
</evidence>